<name>A0A392V129_9FABA</name>
<feature type="non-terminal residue" evidence="1">
    <location>
        <position position="1"/>
    </location>
</feature>
<keyword evidence="2" id="KW-1185">Reference proteome</keyword>
<dbReference type="AlphaFoldDB" id="A0A392V129"/>
<evidence type="ECO:0000313" key="2">
    <source>
        <dbReference type="Proteomes" id="UP000265520"/>
    </source>
</evidence>
<dbReference type="Proteomes" id="UP000265520">
    <property type="component" value="Unassembled WGS sequence"/>
</dbReference>
<dbReference type="EMBL" id="LXQA011032156">
    <property type="protein sequence ID" value="MCI81988.1"/>
    <property type="molecule type" value="Genomic_DNA"/>
</dbReference>
<sequence length="16" mass="1675">KSAPKDAEPMSIDSKA</sequence>
<accession>A0A392V129</accession>
<proteinExistence type="predicted"/>
<comment type="caution">
    <text evidence="1">The sequence shown here is derived from an EMBL/GenBank/DDBJ whole genome shotgun (WGS) entry which is preliminary data.</text>
</comment>
<organism evidence="1 2">
    <name type="scientific">Trifolium medium</name>
    <dbReference type="NCBI Taxonomy" id="97028"/>
    <lineage>
        <taxon>Eukaryota</taxon>
        <taxon>Viridiplantae</taxon>
        <taxon>Streptophyta</taxon>
        <taxon>Embryophyta</taxon>
        <taxon>Tracheophyta</taxon>
        <taxon>Spermatophyta</taxon>
        <taxon>Magnoliopsida</taxon>
        <taxon>eudicotyledons</taxon>
        <taxon>Gunneridae</taxon>
        <taxon>Pentapetalae</taxon>
        <taxon>rosids</taxon>
        <taxon>fabids</taxon>
        <taxon>Fabales</taxon>
        <taxon>Fabaceae</taxon>
        <taxon>Papilionoideae</taxon>
        <taxon>50 kb inversion clade</taxon>
        <taxon>NPAAA clade</taxon>
        <taxon>Hologalegina</taxon>
        <taxon>IRL clade</taxon>
        <taxon>Trifolieae</taxon>
        <taxon>Trifolium</taxon>
    </lineage>
</organism>
<evidence type="ECO:0000313" key="1">
    <source>
        <dbReference type="EMBL" id="MCI81988.1"/>
    </source>
</evidence>
<reference evidence="1 2" key="1">
    <citation type="journal article" date="2018" name="Front. Plant Sci.">
        <title>Red Clover (Trifolium pratense) and Zigzag Clover (T. medium) - A Picture of Genomic Similarities and Differences.</title>
        <authorList>
            <person name="Dluhosova J."/>
            <person name="Istvanek J."/>
            <person name="Nedelnik J."/>
            <person name="Repkova J."/>
        </authorList>
    </citation>
    <scope>NUCLEOTIDE SEQUENCE [LARGE SCALE GENOMIC DNA]</scope>
    <source>
        <strain evidence="2">cv. 10/8</strain>
        <tissue evidence="1">Leaf</tissue>
    </source>
</reference>
<protein>
    <submittedName>
        <fullName evidence="1">Uncharacterized protein</fullName>
    </submittedName>
</protein>